<keyword evidence="3" id="KW-0238">DNA-binding</keyword>
<dbReference type="PROSITE" id="PS00356">
    <property type="entry name" value="HTH_LACI_1"/>
    <property type="match status" value="1"/>
</dbReference>
<dbReference type="PANTHER" id="PTHR30146:SF148">
    <property type="entry name" value="HTH-TYPE TRANSCRIPTIONAL REPRESSOR PURR-RELATED"/>
    <property type="match status" value="1"/>
</dbReference>
<dbReference type="SUPFAM" id="SSF53822">
    <property type="entry name" value="Periplasmic binding protein-like I"/>
    <property type="match status" value="1"/>
</dbReference>
<dbReference type="EMBL" id="QLMH01000002">
    <property type="protein sequence ID" value="RAK22076.1"/>
    <property type="molecule type" value="Genomic_DNA"/>
</dbReference>
<dbReference type="InterPro" id="IPR046335">
    <property type="entry name" value="LacI/GalR-like_sensor"/>
</dbReference>
<keyword evidence="2" id="KW-0805">Transcription regulation</keyword>
<evidence type="ECO:0000259" key="6">
    <source>
        <dbReference type="PROSITE" id="PS50943"/>
    </source>
</evidence>
<accession>A0A327YP49</accession>
<protein>
    <submittedName>
        <fullName evidence="7">LacI family transcriptional regulator</fullName>
    </submittedName>
</protein>
<organism evidence="7 8">
    <name type="scientific">Paranoxybacillus vitaminiphilus</name>
    <dbReference type="NCBI Taxonomy" id="581036"/>
    <lineage>
        <taxon>Bacteria</taxon>
        <taxon>Bacillati</taxon>
        <taxon>Bacillota</taxon>
        <taxon>Bacilli</taxon>
        <taxon>Bacillales</taxon>
        <taxon>Anoxybacillaceae</taxon>
        <taxon>Paranoxybacillus</taxon>
    </lineage>
</organism>
<keyword evidence="1" id="KW-0678">Repressor</keyword>
<dbReference type="Gene3D" id="3.40.50.2300">
    <property type="match status" value="2"/>
</dbReference>
<dbReference type="SUPFAM" id="SSF47413">
    <property type="entry name" value="lambda repressor-like DNA-binding domains"/>
    <property type="match status" value="1"/>
</dbReference>
<dbReference type="InterPro" id="IPR000843">
    <property type="entry name" value="HTH_LacI"/>
</dbReference>
<dbReference type="PROSITE" id="PS50943">
    <property type="entry name" value="HTH_CROC1"/>
    <property type="match status" value="1"/>
</dbReference>
<proteinExistence type="predicted"/>
<feature type="domain" description="HTH lacI-type" evidence="5">
    <location>
        <begin position="4"/>
        <end position="59"/>
    </location>
</feature>
<dbReference type="SMART" id="SM00354">
    <property type="entry name" value="HTH_LACI"/>
    <property type="match status" value="1"/>
</dbReference>
<dbReference type="RefSeq" id="WP_111643940.1">
    <property type="nucleotide sequence ID" value="NZ_QLMH01000002.1"/>
</dbReference>
<dbReference type="Gene3D" id="1.10.260.40">
    <property type="entry name" value="lambda repressor-like DNA-binding domains"/>
    <property type="match status" value="1"/>
</dbReference>
<keyword evidence="4" id="KW-0804">Transcription</keyword>
<evidence type="ECO:0000256" key="2">
    <source>
        <dbReference type="ARBA" id="ARBA00023015"/>
    </source>
</evidence>
<dbReference type="InterPro" id="IPR028082">
    <property type="entry name" value="Peripla_BP_I"/>
</dbReference>
<reference evidence="7 8" key="1">
    <citation type="submission" date="2018-06" db="EMBL/GenBank/DDBJ databases">
        <title>Genomic Encyclopedia of Type Strains, Phase III (KMG-III): the genomes of soil and plant-associated and newly described type strains.</title>
        <authorList>
            <person name="Whitman W."/>
        </authorList>
    </citation>
    <scope>NUCLEOTIDE SEQUENCE [LARGE SCALE GENOMIC DNA]</scope>
    <source>
        <strain evidence="7 8">CGMCC 1.8979</strain>
    </source>
</reference>
<evidence type="ECO:0000256" key="1">
    <source>
        <dbReference type="ARBA" id="ARBA00022491"/>
    </source>
</evidence>
<dbReference type="OrthoDB" id="1639518at2"/>
<dbReference type="PROSITE" id="PS50932">
    <property type="entry name" value="HTH_LACI_2"/>
    <property type="match status" value="1"/>
</dbReference>
<dbReference type="CDD" id="cd01392">
    <property type="entry name" value="HTH_LacI"/>
    <property type="match status" value="1"/>
</dbReference>
<name>A0A327YP49_9BACL</name>
<evidence type="ECO:0000313" key="7">
    <source>
        <dbReference type="EMBL" id="RAK22076.1"/>
    </source>
</evidence>
<dbReference type="AlphaFoldDB" id="A0A327YP49"/>
<feature type="domain" description="HTH cro/C1-type" evidence="6">
    <location>
        <begin position="2"/>
        <end position="49"/>
    </location>
</feature>
<sequence>MKRVTMQDVAKLAGVSKSTVSQYLNKRYDYMSEETKQRIENAINILGYQPNIVARSLKQKKTSTIGVIVANILHSFSTKVIRAIEDFCNDNDFHVIVCNADDDPVKEANYINMLRAKQVDGLIVFPTGGNLELYEMMAAQNFPLVFVDRIIDGLLVDTILLDNEKAAYLAVEHFVNYRHTRIGIITTSLNRKVTPRIERIEGYKKAMTHFGLPIVDEYIKGVDLDYIQNALHTMFSLKEPPTAILAGNDLVLMEILKYAKEHSINIPNDLALIGIDDVPFAPIFTPALTTIAQPAFEMGKKAAQILLGKIKNEHREQARIHRFPPVLIVRETT</sequence>
<gene>
    <name evidence="7" type="ORF">B0I26_10255</name>
</gene>
<dbReference type="Pfam" id="PF00356">
    <property type="entry name" value="LacI"/>
    <property type="match status" value="1"/>
</dbReference>
<dbReference type="CDD" id="cd19977">
    <property type="entry name" value="PBP1_EndR-like"/>
    <property type="match status" value="1"/>
</dbReference>
<dbReference type="Proteomes" id="UP000248555">
    <property type="component" value="Unassembled WGS sequence"/>
</dbReference>
<evidence type="ECO:0000256" key="3">
    <source>
        <dbReference type="ARBA" id="ARBA00023125"/>
    </source>
</evidence>
<dbReference type="Pfam" id="PF13377">
    <property type="entry name" value="Peripla_BP_3"/>
    <property type="match status" value="1"/>
</dbReference>
<dbReference type="InterPro" id="IPR001387">
    <property type="entry name" value="Cro/C1-type_HTH"/>
</dbReference>
<comment type="caution">
    <text evidence="7">The sequence shown here is derived from an EMBL/GenBank/DDBJ whole genome shotgun (WGS) entry which is preliminary data.</text>
</comment>
<dbReference type="PRINTS" id="PR00036">
    <property type="entry name" value="HTHLACI"/>
</dbReference>
<dbReference type="GO" id="GO:0000976">
    <property type="term" value="F:transcription cis-regulatory region binding"/>
    <property type="evidence" value="ECO:0007669"/>
    <property type="project" value="TreeGrafter"/>
</dbReference>
<dbReference type="GO" id="GO:0003700">
    <property type="term" value="F:DNA-binding transcription factor activity"/>
    <property type="evidence" value="ECO:0007669"/>
    <property type="project" value="TreeGrafter"/>
</dbReference>
<keyword evidence="8" id="KW-1185">Reference proteome</keyword>
<evidence type="ECO:0000256" key="4">
    <source>
        <dbReference type="ARBA" id="ARBA00023163"/>
    </source>
</evidence>
<evidence type="ECO:0000313" key="8">
    <source>
        <dbReference type="Proteomes" id="UP000248555"/>
    </source>
</evidence>
<evidence type="ECO:0000259" key="5">
    <source>
        <dbReference type="PROSITE" id="PS50932"/>
    </source>
</evidence>
<dbReference type="InterPro" id="IPR010982">
    <property type="entry name" value="Lambda_DNA-bd_dom_sf"/>
</dbReference>
<dbReference type="PANTHER" id="PTHR30146">
    <property type="entry name" value="LACI-RELATED TRANSCRIPTIONAL REPRESSOR"/>
    <property type="match status" value="1"/>
</dbReference>